<dbReference type="KEGG" id="mfn:Ga0123462_1330"/>
<proteinExistence type="predicted"/>
<dbReference type="OrthoDB" id="5429313at2"/>
<dbReference type="EMBL" id="CP018800">
    <property type="protein sequence ID" value="ATX82194.1"/>
    <property type="molecule type" value="Genomic_DNA"/>
</dbReference>
<keyword evidence="4 6" id="KW-1133">Transmembrane helix</keyword>
<dbReference type="Proteomes" id="UP000231637">
    <property type="component" value="Chromosome"/>
</dbReference>
<dbReference type="PANTHER" id="PTHR33406:SF12">
    <property type="entry name" value="BLR2997 PROTEIN"/>
    <property type="match status" value="1"/>
</dbReference>
<reference evidence="8 9" key="1">
    <citation type="submission" date="2016-12" db="EMBL/GenBank/DDBJ databases">
        <title>Isolation and genomic insights into novel planktonic Zetaproteobacteria from stratified waters of the Chesapeake Bay.</title>
        <authorList>
            <person name="McAllister S.M."/>
            <person name="Kato S."/>
            <person name="Chan C.S."/>
            <person name="Chiu B.K."/>
            <person name="Field E.K."/>
        </authorList>
    </citation>
    <scope>NUCLEOTIDE SEQUENCE [LARGE SCALE GENOMIC DNA]</scope>
    <source>
        <strain evidence="8 9">CP-8</strain>
    </source>
</reference>
<dbReference type="PANTHER" id="PTHR33406">
    <property type="entry name" value="MEMBRANE PROTEIN MJ1562-RELATED"/>
    <property type="match status" value="1"/>
</dbReference>
<feature type="transmembrane region" description="Helical" evidence="6">
    <location>
        <begin position="761"/>
        <end position="779"/>
    </location>
</feature>
<dbReference type="SUPFAM" id="SSF82866">
    <property type="entry name" value="Multidrug efflux transporter AcrB transmembrane domain"/>
    <property type="match status" value="2"/>
</dbReference>
<evidence type="ECO:0000256" key="3">
    <source>
        <dbReference type="ARBA" id="ARBA00022692"/>
    </source>
</evidence>
<feature type="transmembrane region" description="Helical" evidence="6">
    <location>
        <begin position="362"/>
        <end position="381"/>
    </location>
</feature>
<evidence type="ECO:0000256" key="1">
    <source>
        <dbReference type="ARBA" id="ARBA00004651"/>
    </source>
</evidence>
<keyword evidence="9" id="KW-1185">Reference proteome</keyword>
<evidence type="ECO:0000256" key="5">
    <source>
        <dbReference type="ARBA" id="ARBA00023136"/>
    </source>
</evidence>
<evidence type="ECO:0000259" key="7">
    <source>
        <dbReference type="PROSITE" id="PS50156"/>
    </source>
</evidence>
<dbReference type="Gene3D" id="1.20.1640.10">
    <property type="entry name" value="Multidrug efflux transporter AcrB transmembrane domain"/>
    <property type="match status" value="2"/>
</dbReference>
<dbReference type="PROSITE" id="PS50156">
    <property type="entry name" value="SSD"/>
    <property type="match status" value="2"/>
</dbReference>
<accession>A0A2K8LB86</accession>
<feature type="transmembrane region" description="Helical" evidence="6">
    <location>
        <begin position="285"/>
        <end position="309"/>
    </location>
</feature>
<dbReference type="GO" id="GO:0005886">
    <property type="term" value="C:plasma membrane"/>
    <property type="evidence" value="ECO:0007669"/>
    <property type="project" value="UniProtKB-SubCell"/>
</dbReference>
<dbReference type="InterPro" id="IPR000731">
    <property type="entry name" value="SSD"/>
</dbReference>
<keyword evidence="3 6" id="KW-0812">Transmembrane</keyword>
<dbReference type="InterPro" id="IPR004869">
    <property type="entry name" value="MMPL_dom"/>
</dbReference>
<name>A0A2K8LB86_9PROT</name>
<feature type="domain" description="SSD" evidence="7">
    <location>
        <begin position="685"/>
        <end position="812"/>
    </location>
</feature>
<feature type="transmembrane region" description="Helical" evidence="6">
    <location>
        <begin position="387"/>
        <end position="413"/>
    </location>
</feature>
<evidence type="ECO:0000313" key="8">
    <source>
        <dbReference type="EMBL" id="ATX82194.1"/>
    </source>
</evidence>
<evidence type="ECO:0000313" key="9">
    <source>
        <dbReference type="Proteomes" id="UP000231637"/>
    </source>
</evidence>
<feature type="transmembrane region" description="Helical" evidence="6">
    <location>
        <begin position="785"/>
        <end position="810"/>
    </location>
</feature>
<feature type="domain" description="SSD" evidence="7">
    <location>
        <begin position="250"/>
        <end position="412"/>
    </location>
</feature>
<feature type="transmembrane region" description="Helical" evidence="6">
    <location>
        <begin position="315"/>
        <end position="333"/>
    </location>
</feature>
<feature type="transmembrane region" description="Helical" evidence="6">
    <location>
        <begin position="713"/>
        <end position="735"/>
    </location>
</feature>
<protein>
    <recommendedName>
        <fullName evidence="7">SSD domain-containing protein</fullName>
    </recommendedName>
</protein>
<feature type="transmembrane region" description="Helical" evidence="6">
    <location>
        <begin position="687"/>
        <end position="707"/>
    </location>
</feature>
<keyword evidence="5 6" id="KW-0472">Membrane</keyword>
<dbReference type="InterPro" id="IPR050545">
    <property type="entry name" value="Mycobact_MmpL"/>
</dbReference>
<feature type="transmembrane region" description="Helical" evidence="6">
    <location>
        <begin position="662"/>
        <end position="680"/>
    </location>
</feature>
<dbReference type="AlphaFoldDB" id="A0A2K8LB86"/>
<evidence type="ECO:0000256" key="4">
    <source>
        <dbReference type="ARBA" id="ARBA00022989"/>
    </source>
</evidence>
<keyword evidence="2" id="KW-1003">Cell membrane</keyword>
<comment type="subcellular location">
    <subcellularLocation>
        <location evidence="1">Cell membrane</location>
        <topology evidence="1">Multi-pass membrane protein</topology>
    </subcellularLocation>
</comment>
<dbReference type="Pfam" id="PF03176">
    <property type="entry name" value="MMPL"/>
    <property type="match status" value="2"/>
</dbReference>
<sequence length="829" mass="93258">MKLVVWYEKLVIERPKLTLTLLGLLLLIFAAFIPRFELDVSADSLVLENDADLEYYRSIRARYGSDDSLILTYTPNAELFSKDELARLRNMRDRLRGIDHVESVVTILDVPLLESPPISLSEFSESAPMLEQPTTDPALAKRELRQSPLYRNHLMSPDGKTCALQIVLQRDETYLNLRKQRDRLRERKLTGALTESEKAQLPRIEGEFERYSQKVTEKEAELINAVRATMDEYRPYAQMHLGGVPMIVSDMMSFIRHDLVLFGFAVLAILALMLVIVFGKLHWVLLPLLTAAATGIVTTGFLGMVGWPVTVVSSNFLALVLIFSLSLTIHLIVRYREQHLLEPEALQSRLVSITVRSKAMPCLFNALTTMVAFGSLVVSDIRPVIDFGWIMFFAVGASMLLSFTLFPATLMFVQPGQPQQGRDIMGSITAFFARLVEQHSGKLLLIAALLATLGTLGMSRLTVENRFIDYFHSSTEIFQGMKLIDEKLGGTTPLDVIIDAPEENPFEAGWEDEFEDDEEGGFANRSYWFNTRMQDDIASIHNFIDALPETGKVLSLHTAMTMLDTLKGDEVVDNLFLSVLYKRMPPEVMSQMITPYLSADGQQLRIAVRVYESDVGLNRKELLEKIRNHLTDQRAENGEQVHLSGMVVLYNNLLQSLFRSQIQTLGFVFMVILITFALLFRSFKVATIAIIPNIIPVVLVLGLLGGLGIPLDIMTITIAAITVGIAVDDTIHYVYRYHEEWQKDGDYHAAVFRAHNSIGRAMYYTSITITIGFIAMVLSDFVPTIYFGLFTAFAMMTALLTNITVLPILLRNFKPYGNQPAVSATDPQH</sequence>
<organism evidence="8 9">
    <name type="scientific">Mariprofundus ferrinatatus</name>
    <dbReference type="NCBI Taxonomy" id="1921087"/>
    <lineage>
        <taxon>Bacteria</taxon>
        <taxon>Pseudomonadati</taxon>
        <taxon>Pseudomonadota</taxon>
        <taxon>Candidatius Mariprofundia</taxon>
        <taxon>Mariprofundales</taxon>
        <taxon>Mariprofundaceae</taxon>
        <taxon>Mariprofundus</taxon>
    </lineage>
</organism>
<feature type="transmembrane region" description="Helical" evidence="6">
    <location>
        <begin position="443"/>
        <end position="463"/>
    </location>
</feature>
<evidence type="ECO:0000256" key="6">
    <source>
        <dbReference type="SAM" id="Phobius"/>
    </source>
</evidence>
<evidence type="ECO:0000256" key="2">
    <source>
        <dbReference type="ARBA" id="ARBA00022475"/>
    </source>
</evidence>
<gene>
    <name evidence="8" type="ORF">Ga0123462_1330</name>
</gene>
<feature type="transmembrane region" description="Helical" evidence="6">
    <location>
        <begin position="259"/>
        <end position="278"/>
    </location>
</feature>